<keyword evidence="5" id="KW-0235">DNA replication</keyword>
<reference evidence="10" key="1">
    <citation type="submission" date="2018-05" db="EMBL/GenBank/DDBJ databases">
        <authorList>
            <person name="Lanie J.A."/>
            <person name="Ng W.-L."/>
            <person name="Kazmierczak K.M."/>
            <person name="Andrzejewski T.M."/>
            <person name="Davidsen T.M."/>
            <person name="Wayne K.J."/>
            <person name="Tettelin H."/>
            <person name="Glass J.I."/>
            <person name="Rusch D."/>
            <person name="Podicherti R."/>
            <person name="Tsui H.-C.T."/>
            <person name="Winkler M.E."/>
        </authorList>
    </citation>
    <scope>NUCLEOTIDE SEQUENCE</scope>
</reference>
<proteinExistence type="inferred from homology"/>
<dbReference type="AlphaFoldDB" id="A0A381TJI2"/>
<dbReference type="GO" id="GO:0003677">
    <property type="term" value="F:DNA binding"/>
    <property type="evidence" value="ECO:0007669"/>
    <property type="project" value="InterPro"/>
</dbReference>
<accession>A0A381TJI2</accession>
<dbReference type="InterPro" id="IPR027417">
    <property type="entry name" value="P-loop_NTPase"/>
</dbReference>
<keyword evidence="3" id="KW-0808">Transferase</keyword>
<dbReference type="NCBIfam" id="TIGR01128">
    <property type="entry name" value="holA"/>
    <property type="match status" value="1"/>
</dbReference>
<evidence type="ECO:0000256" key="3">
    <source>
        <dbReference type="ARBA" id="ARBA00022679"/>
    </source>
</evidence>
<dbReference type="GO" id="GO:0009360">
    <property type="term" value="C:DNA polymerase III complex"/>
    <property type="evidence" value="ECO:0007669"/>
    <property type="project" value="InterPro"/>
</dbReference>
<feature type="non-terminal residue" evidence="10">
    <location>
        <position position="1"/>
    </location>
</feature>
<keyword evidence="6" id="KW-0239">DNA-directed DNA polymerase</keyword>
<comment type="similarity">
    <text evidence="7">Belongs to the DNA polymerase HolA subunit family.</text>
</comment>
<evidence type="ECO:0000256" key="2">
    <source>
        <dbReference type="ARBA" id="ARBA00017703"/>
    </source>
</evidence>
<dbReference type="Pfam" id="PF06144">
    <property type="entry name" value="DNA_pol3_delta"/>
    <property type="match status" value="1"/>
</dbReference>
<dbReference type="Gene3D" id="1.20.272.10">
    <property type="match status" value="1"/>
</dbReference>
<dbReference type="InterPro" id="IPR010372">
    <property type="entry name" value="DNA_pol3_delta_N"/>
</dbReference>
<protein>
    <recommendedName>
        <fullName evidence="2">DNA polymerase III subunit delta</fullName>
        <ecNumber evidence="1">2.7.7.7</ecNumber>
    </recommendedName>
</protein>
<dbReference type="InterPro" id="IPR005790">
    <property type="entry name" value="DNA_polIII_delta"/>
</dbReference>
<dbReference type="InterPro" id="IPR008921">
    <property type="entry name" value="DNA_pol3_clamp-load_cplx_C"/>
</dbReference>
<evidence type="ECO:0000259" key="9">
    <source>
        <dbReference type="Pfam" id="PF06144"/>
    </source>
</evidence>
<dbReference type="GO" id="GO:0006261">
    <property type="term" value="P:DNA-templated DNA replication"/>
    <property type="evidence" value="ECO:0007669"/>
    <property type="project" value="TreeGrafter"/>
</dbReference>
<dbReference type="EC" id="2.7.7.7" evidence="1"/>
<keyword evidence="4" id="KW-0548">Nucleotidyltransferase</keyword>
<evidence type="ECO:0000256" key="7">
    <source>
        <dbReference type="ARBA" id="ARBA00034754"/>
    </source>
</evidence>
<dbReference type="SUPFAM" id="SSF52540">
    <property type="entry name" value="P-loop containing nucleoside triphosphate hydrolases"/>
    <property type="match status" value="1"/>
</dbReference>
<evidence type="ECO:0000256" key="6">
    <source>
        <dbReference type="ARBA" id="ARBA00022932"/>
    </source>
</evidence>
<dbReference type="Gene3D" id="1.10.8.60">
    <property type="match status" value="1"/>
</dbReference>
<name>A0A381TJI2_9ZZZZ</name>
<comment type="catalytic activity">
    <reaction evidence="8">
        <text>DNA(n) + a 2'-deoxyribonucleoside 5'-triphosphate = DNA(n+1) + diphosphate</text>
        <dbReference type="Rhea" id="RHEA:22508"/>
        <dbReference type="Rhea" id="RHEA-COMP:17339"/>
        <dbReference type="Rhea" id="RHEA-COMP:17340"/>
        <dbReference type="ChEBI" id="CHEBI:33019"/>
        <dbReference type="ChEBI" id="CHEBI:61560"/>
        <dbReference type="ChEBI" id="CHEBI:173112"/>
        <dbReference type="EC" id="2.7.7.7"/>
    </reaction>
</comment>
<feature type="domain" description="DNA polymerase III delta N-terminal" evidence="9">
    <location>
        <begin position="20"/>
        <end position="135"/>
    </location>
</feature>
<gene>
    <name evidence="10" type="ORF">METZ01_LOCUS68788</name>
</gene>
<evidence type="ECO:0000256" key="8">
    <source>
        <dbReference type="ARBA" id="ARBA00049244"/>
    </source>
</evidence>
<evidence type="ECO:0000256" key="1">
    <source>
        <dbReference type="ARBA" id="ARBA00012417"/>
    </source>
</evidence>
<dbReference type="SUPFAM" id="SSF48019">
    <property type="entry name" value="post-AAA+ oligomerization domain-like"/>
    <property type="match status" value="1"/>
</dbReference>
<evidence type="ECO:0000313" key="10">
    <source>
        <dbReference type="EMBL" id="SVA15934.1"/>
    </source>
</evidence>
<dbReference type="PANTHER" id="PTHR34388">
    <property type="entry name" value="DNA POLYMERASE III SUBUNIT DELTA"/>
    <property type="match status" value="1"/>
</dbReference>
<dbReference type="Gene3D" id="3.40.50.300">
    <property type="entry name" value="P-loop containing nucleotide triphosphate hydrolases"/>
    <property type="match status" value="1"/>
</dbReference>
<dbReference type="EMBL" id="UINC01004658">
    <property type="protein sequence ID" value="SVA15934.1"/>
    <property type="molecule type" value="Genomic_DNA"/>
</dbReference>
<organism evidence="10">
    <name type="scientific">marine metagenome</name>
    <dbReference type="NCBI Taxonomy" id="408172"/>
    <lineage>
        <taxon>unclassified sequences</taxon>
        <taxon>metagenomes</taxon>
        <taxon>ecological metagenomes</taxon>
    </lineage>
</organism>
<dbReference type="PANTHER" id="PTHR34388:SF1">
    <property type="entry name" value="DNA POLYMERASE III SUBUNIT DELTA"/>
    <property type="match status" value="1"/>
</dbReference>
<evidence type="ECO:0000256" key="4">
    <source>
        <dbReference type="ARBA" id="ARBA00022695"/>
    </source>
</evidence>
<feature type="non-terminal residue" evidence="10">
    <location>
        <position position="330"/>
    </location>
</feature>
<evidence type="ECO:0000256" key="5">
    <source>
        <dbReference type="ARBA" id="ARBA00022705"/>
    </source>
</evidence>
<sequence>MNLFKQIENDIKSKKFSPIYLLMGEEEFYIDYLTNLIIENSISKSEKEFNYNVLYGKETNIDELISICKKFPLMSNYQVVVLKEAQDLSRTIDQLAGYANNFLESTILIINYKHKSLDKRKSLYKLISKNGVVFESKRLYENQVQQWITDQLNNKSIKISNKAVAMIVDFLGTDLSKINNELSKLIQLKKDLKEISENEIEKYIGISKEYNNFELRNAISEKNTFKAFQIADYFAKNPNSNPLVVTISMVFDFFSKLLLYHANDNLPDSKKAFIMKINPYFIKEYNRASKNYSIKKVTQVISIIREYDLKSKGSGVKNTSHLDLLKEMIV</sequence>
<dbReference type="GO" id="GO:0003887">
    <property type="term" value="F:DNA-directed DNA polymerase activity"/>
    <property type="evidence" value="ECO:0007669"/>
    <property type="project" value="UniProtKB-KW"/>
</dbReference>